<evidence type="ECO:0000313" key="8">
    <source>
        <dbReference type="Proteomes" id="UP001501508"/>
    </source>
</evidence>
<dbReference type="InterPro" id="IPR029063">
    <property type="entry name" value="SAM-dependent_MTases_sf"/>
</dbReference>
<comment type="catalytic activity">
    <reaction evidence="6">
        <text>L-lysyl-[protein] + 3 S-adenosyl-L-methionine = N(6),N(6),N(6)-trimethyl-L-lysyl-[protein] + 3 S-adenosyl-L-homocysteine + 3 H(+)</text>
        <dbReference type="Rhea" id="RHEA:54192"/>
        <dbReference type="Rhea" id="RHEA-COMP:9752"/>
        <dbReference type="Rhea" id="RHEA-COMP:13826"/>
        <dbReference type="ChEBI" id="CHEBI:15378"/>
        <dbReference type="ChEBI" id="CHEBI:29969"/>
        <dbReference type="ChEBI" id="CHEBI:57856"/>
        <dbReference type="ChEBI" id="CHEBI:59789"/>
        <dbReference type="ChEBI" id="CHEBI:61961"/>
    </reaction>
</comment>
<keyword evidence="5 6" id="KW-0949">S-adenosyl-L-methionine</keyword>
<comment type="subcellular location">
    <subcellularLocation>
        <location evidence="6">Cytoplasm</location>
    </subcellularLocation>
</comment>
<feature type="binding site" evidence="6">
    <location>
        <position position="126"/>
    </location>
    <ligand>
        <name>S-adenosyl-L-methionine</name>
        <dbReference type="ChEBI" id="CHEBI:59789"/>
    </ligand>
</feature>
<dbReference type="Pfam" id="PF06325">
    <property type="entry name" value="PrmA"/>
    <property type="match status" value="1"/>
</dbReference>
<keyword evidence="3 6" id="KW-0489">Methyltransferase</keyword>
<dbReference type="GO" id="GO:0005840">
    <property type="term" value="C:ribosome"/>
    <property type="evidence" value="ECO:0007669"/>
    <property type="project" value="UniProtKB-KW"/>
</dbReference>
<proteinExistence type="inferred from homology"/>
<evidence type="ECO:0000256" key="3">
    <source>
        <dbReference type="ARBA" id="ARBA00022603"/>
    </source>
</evidence>
<dbReference type="InterPro" id="IPR050078">
    <property type="entry name" value="Ribosomal_L11_MeTrfase_PrmA"/>
</dbReference>
<comment type="similarity">
    <text evidence="1 6">Belongs to the methyltransferase superfamily. PrmA family.</text>
</comment>
<gene>
    <name evidence="6 7" type="primary">prmA</name>
    <name evidence="7" type="ORF">GCM10023091_15800</name>
</gene>
<dbReference type="CDD" id="cd02440">
    <property type="entry name" value="AdoMet_MTases"/>
    <property type="match status" value="1"/>
</dbReference>
<evidence type="ECO:0000256" key="2">
    <source>
        <dbReference type="ARBA" id="ARBA00022490"/>
    </source>
</evidence>
<sequence>MNYIEVSLELDPDFTEILIAELAEIEYESFVETDTGLNAYIDEAYFNENLLKGVLSKYMDQAAIAFSVNTLEKENWNQTWESNYAPIEVLDQIRVRASFHAPDERFRYELQINPKMSFGTGHHETTWLVMAEQLNLPHAGADLMDVGSGTGILGILGKKLGARSVLAFDIEEWAVENAKENVALNQAGEGFEVFLGTISDVPATRQFDGILANINRNILLEQMADYNQHLKAGGWLVISGFYEADAPALKACGEKLGLRQAGMNTRNEWATMTFRK</sequence>
<evidence type="ECO:0000256" key="5">
    <source>
        <dbReference type="ARBA" id="ARBA00022691"/>
    </source>
</evidence>
<evidence type="ECO:0000256" key="1">
    <source>
        <dbReference type="ARBA" id="ARBA00009741"/>
    </source>
</evidence>
<dbReference type="SUPFAM" id="SSF53335">
    <property type="entry name" value="S-adenosyl-L-methionine-dependent methyltransferases"/>
    <property type="match status" value="1"/>
</dbReference>
<dbReference type="Proteomes" id="UP001501508">
    <property type="component" value="Unassembled WGS sequence"/>
</dbReference>
<dbReference type="Gene3D" id="3.40.50.150">
    <property type="entry name" value="Vaccinia Virus protein VP39"/>
    <property type="match status" value="1"/>
</dbReference>
<keyword evidence="4 6" id="KW-0808">Transferase</keyword>
<feature type="binding site" evidence="6">
    <location>
        <position position="147"/>
    </location>
    <ligand>
        <name>S-adenosyl-L-methionine</name>
        <dbReference type="ChEBI" id="CHEBI:59789"/>
    </ligand>
</feature>
<dbReference type="EC" id="2.1.1.-" evidence="6"/>
<reference evidence="8" key="1">
    <citation type="journal article" date="2019" name="Int. J. Syst. Evol. Microbiol.">
        <title>The Global Catalogue of Microorganisms (GCM) 10K type strain sequencing project: providing services to taxonomists for standard genome sequencing and annotation.</title>
        <authorList>
            <consortium name="The Broad Institute Genomics Platform"/>
            <consortium name="The Broad Institute Genome Sequencing Center for Infectious Disease"/>
            <person name="Wu L."/>
            <person name="Ma J."/>
        </authorList>
    </citation>
    <scope>NUCLEOTIDE SEQUENCE [LARGE SCALE GENOMIC DNA]</scope>
    <source>
        <strain evidence="8">JCM 31920</strain>
    </source>
</reference>
<dbReference type="RefSeq" id="WP_345027805.1">
    <property type="nucleotide sequence ID" value="NZ_BAABEY010000016.1"/>
</dbReference>
<organism evidence="7 8">
    <name type="scientific">Ravibacter arvi</name>
    <dbReference type="NCBI Taxonomy" id="2051041"/>
    <lineage>
        <taxon>Bacteria</taxon>
        <taxon>Pseudomonadati</taxon>
        <taxon>Bacteroidota</taxon>
        <taxon>Cytophagia</taxon>
        <taxon>Cytophagales</taxon>
        <taxon>Spirosomataceae</taxon>
        <taxon>Ravibacter</taxon>
    </lineage>
</organism>
<dbReference type="GO" id="GO:0032259">
    <property type="term" value="P:methylation"/>
    <property type="evidence" value="ECO:0007669"/>
    <property type="project" value="UniProtKB-KW"/>
</dbReference>
<evidence type="ECO:0000256" key="6">
    <source>
        <dbReference type="HAMAP-Rule" id="MF_00735"/>
    </source>
</evidence>
<accession>A0ABP8LXA0</accession>
<dbReference type="NCBIfam" id="NF001785">
    <property type="entry name" value="PRK00517.2-2"/>
    <property type="match status" value="1"/>
</dbReference>
<keyword evidence="2 6" id="KW-0963">Cytoplasm</keyword>
<dbReference type="PIRSF" id="PIRSF000401">
    <property type="entry name" value="RPL11_MTase"/>
    <property type="match status" value="1"/>
</dbReference>
<dbReference type="InterPro" id="IPR004498">
    <property type="entry name" value="Ribosomal_PrmA_MeTrfase"/>
</dbReference>
<evidence type="ECO:0000313" key="7">
    <source>
        <dbReference type="EMBL" id="GAA4437049.1"/>
    </source>
</evidence>
<dbReference type="PANTHER" id="PTHR43648:SF1">
    <property type="entry name" value="ELECTRON TRANSFER FLAVOPROTEIN BETA SUBUNIT LYSINE METHYLTRANSFERASE"/>
    <property type="match status" value="1"/>
</dbReference>
<keyword evidence="8" id="KW-1185">Reference proteome</keyword>
<protein>
    <recommendedName>
        <fullName evidence="6">Ribosomal protein L11 methyltransferase</fullName>
        <shortName evidence="6">L11 Mtase</shortName>
        <ecNumber evidence="6">2.1.1.-</ecNumber>
    </recommendedName>
</protein>
<name>A0ABP8LXA0_9BACT</name>
<dbReference type="EMBL" id="BAABEY010000016">
    <property type="protein sequence ID" value="GAA4437049.1"/>
    <property type="molecule type" value="Genomic_DNA"/>
</dbReference>
<evidence type="ECO:0000256" key="4">
    <source>
        <dbReference type="ARBA" id="ARBA00022679"/>
    </source>
</evidence>
<comment type="caution">
    <text evidence="7">The sequence shown here is derived from an EMBL/GenBank/DDBJ whole genome shotgun (WGS) entry which is preliminary data.</text>
</comment>
<feature type="binding site" evidence="6">
    <location>
        <position position="169"/>
    </location>
    <ligand>
        <name>S-adenosyl-L-methionine</name>
        <dbReference type="ChEBI" id="CHEBI:59789"/>
    </ligand>
</feature>
<keyword evidence="7" id="KW-0687">Ribonucleoprotein</keyword>
<comment type="function">
    <text evidence="6">Methylates ribosomal protein L11.</text>
</comment>
<dbReference type="GO" id="GO:0008168">
    <property type="term" value="F:methyltransferase activity"/>
    <property type="evidence" value="ECO:0007669"/>
    <property type="project" value="UniProtKB-KW"/>
</dbReference>
<feature type="binding site" evidence="6">
    <location>
        <position position="213"/>
    </location>
    <ligand>
        <name>S-adenosyl-L-methionine</name>
        <dbReference type="ChEBI" id="CHEBI:59789"/>
    </ligand>
</feature>
<dbReference type="HAMAP" id="MF_00735">
    <property type="entry name" value="Methyltr_PrmA"/>
    <property type="match status" value="1"/>
</dbReference>
<keyword evidence="7" id="KW-0689">Ribosomal protein</keyword>
<dbReference type="PANTHER" id="PTHR43648">
    <property type="entry name" value="ELECTRON TRANSFER FLAVOPROTEIN BETA SUBUNIT LYSINE METHYLTRANSFERASE"/>
    <property type="match status" value="1"/>
</dbReference>